<dbReference type="SUPFAM" id="SSF46785">
    <property type="entry name" value="Winged helix' DNA-binding domain"/>
    <property type="match status" value="1"/>
</dbReference>
<protein>
    <recommendedName>
        <fullName evidence="1">Transcription regulator TrmB N-terminal domain-containing protein</fullName>
    </recommendedName>
</protein>
<dbReference type="PANTHER" id="PTHR34293:SF1">
    <property type="entry name" value="HTH-TYPE TRANSCRIPTIONAL REGULATOR TRMBL2"/>
    <property type="match status" value="1"/>
</dbReference>
<name>A0A0G1UGL7_9BACT</name>
<feature type="domain" description="Transcription regulator TrmB N-terminal" evidence="1">
    <location>
        <begin position="15"/>
        <end position="77"/>
    </location>
</feature>
<accession>A0A0G1UGL7</accession>
<reference evidence="2 3" key="1">
    <citation type="journal article" date="2015" name="Nature">
        <title>rRNA introns, odd ribosomes, and small enigmatic genomes across a large radiation of phyla.</title>
        <authorList>
            <person name="Brown C.T."/>
            <person name="Hug L.A."/>
            <person name="Thomas B.C."/>
            <person name="Sharon I."/>
            <person name="Castelle C.J."/>
            <person name="Singh A."/>
            <person name="Wilkins M.J."/>
            <person name="Williams K.H."/>
            <person name="Banfield J.F."/>
        </authorList>
    </citation>
    <scope>NUCLEOTIDE SEQUENCE [LARGE SCALE GENOMIC DNA]</scope>
</reference>
<evidence type="ECO:0000313" key="3">
    <source>
        <dbReference type="Proteomes" id="UP000034877"/>
    </source>
</evidence>
<dbReference type="Gene3D" id="1.10.10.10">
    <property type="entry name" value="Winged helix-like DNA-binding domain superfamily/Winged helix DNA-binding domain"/>
    <property type="match status" value="1"/>
</dbReference>
<dbReference type="PANTHER" id="PTHR34293">
    <property type="entry name" value="HTH-TYPE TRANSCRIPTIONAL REGULATOR TRMBL2"/>
    <property type="match status" value="1"/>
</dbReference>
<dbReference type="InterPro" id="IPR002831">
    <property type="entry name" value="Tscrpt_reg_TrmB_N"/>
</dbReference>
<dbReference type="Pfam" id="PF01978">
    <property type="entry name" value="TrmB"/>
    <property type="match status" value="1"/>
</dbReference>
<dbReference type="InterPro" id="IPR036390">
    <property type="entry name" value="WH_DNA-bd_sf"/>
</dbReference>
<gene>
    <name evidence="2" type="ORF">UY22_C0020G0010</name>
</gene>
<dbReference type="Proteomes" id="UP000034877">
    <property type="component" value="Unassembled WGS sequence"/>
</dbReference>
<comment type="caution">
    <text evidence="2">The sequence shown here is derived from an EMBL/GenBank/DDBJ whole genome shotgun (WGS) entry which is preliminary data.</text>
</comment>
<dbReference type="InterPro" id="IPR051797">
    <property type="entry name" value="TrmB-like"/>
</dbReference>
<dbReference type="InterPro" id="IPR036388">
    <property type="entry name" value="WH-like_DNA-bd_sf"/>
</dbReference>
<sequence>MNKTPNTSAQLEDFLSLLDLSAEEKKVYSALVTSTDQTVLQISTKSQVNRTTAYRILERLKSLGLVEEIIEANRIKYSKSSSDRLRLLVQQHQARSRQLNQLLPQVTSFINQVSASALPGTKVLFYRGQEGIRQMAWNNLKCRNPLVGFTYRPYVEIVGEKFIRDWLDRWLEKKMVLRDIYSDTYLEVRDQFYHKETVLYDPKIFISRYISSGVLNITHQMDIYDNVLAIYNWHEGEIFGVEIHNDKVAQVQKQIFEIVWKMAIPESELKHARQTPRQSP</sequence>
<organism evidence="2 3">
    <name type="scientific">Candidatus Amesbacteria bacterium GW2011_GWC1_48_10</name>
    <dbReference type="NCBI Taxonomy" id="1618365"/>
    <lineage>
        <taxon>Bacteria</taxon>
        <taxon>Candidatus Amesiibacteriota</taxon>
    </lineage>
</organism>
<dbReference type="InterPro" id="IPR011991">
    <property type="entry name" value="ArsR-like_HTH"/>
</dbReference>
<evidence type="ECO:0000313" key="2">
    <source>
        <dbReference type="EMBL" id="KKU93249.1"/>
    </source>
</evidence>
<dbReference type="AlphaFoldDB" id="A0A0G1UGL7"/>
<dbReference type="EMBL" id="LCPE01000020">
    <property type="protein sequence ID" value="KKU93249.1"/>
    <property type="molecule type" value="Genomic_DNA"/>
</dbReference>
<evidence type="ECO:0000259" key="1">
    <source>
        <dbReference type="Pfam" id="PF01978"/>
    </source>
</evidence>
<proteinExistence type="predicted"/>
<dbReference type="CDD" id="cd00090">
    <property type="entry name" value="HTH_ARSR"/>
    <property type="match status" value="1"/>
</dbReference>